<dbReference type="OrthoDB" id="9780884at2"/>
<evidence type="ECO:0000256" key="1">
    <source>
        <dbReference type="SAM" id="Phobius"/>
    </source>
</evidence>
<dbReference type="InterPro" id="IPR004843">
    <property type="entry name" value="Calcineurin-like_PHP"/>
</dbReference>
<gene>
    <name evidence="3" type="ORF">SAMN06265379_109103</name>
</gene>
<dbReference type="AlphaFoldDB" id="A0A521EL13"/>
<keyword evidence="1" id="KW-0812">Transmembrane</keyword>
<dbReference type="CDD" id="cd07385">
    <property type="entry name" value="MPP_YkuE_C"/>
    <property type="match status" value="1"/>
</dbReference>
<dbReference type="EMBL" id="FXTB01000009">
    <property type="protein sequence ID" value="SMO84603.1"/>
    <property type="molecule type" value="Genomic_DNA"/>
</dbReference>
<sequence length="385" mass="43769">MKYMRIFFFVSIVLSIHFLVNFYIYKRGVQGLESMPHLIPWFRGLMLFLVVSYPAARFLEKIWYSPFSSFIHWAGAFWFAGMLYFVLLLFAVDIIRWSNMLFHFLPNKLSGNYAQIKLITTYTLTAIVVLTVIAGHINAWTPKIVKQNIKINKPGGDRKSVKIVAASDIHLGTIIGPRKTNKLVNAINGLHPDIILLAGDVVDEDLKPVIDQNLGKDLLKLKAPLGVYASTGNHEYIGGAEDAVAYLENHGIRVLRDTSLLIDNSFYLVGREDKQRTAFTQKPRKTVHKLIASLDKQKPIVMLDHQPYNLHVAQKAGVDFQISGHTHHGQLWPFGYITQRIFEVSRGYKQKGDSHFYVSTGFGTWGPPVRVGNRPEILEFTLEFE</sequence>
<protein>
    <recommendedName>
        <fullName evidence="2">Calcineurin-like phosphoesterase domain-containing protein</fullName>
    </recommendedName>
</protein>
<dbReference type="SUPFAM" id="SSF56300">
    <property type="entry name" value="Metallo-dependent phosphatases"/>
    <property type="match status" value="1"/>
</dbReference>
<reference evidence="3 4" key="1">
    <citation type="submission" date="2017-05" db="EMBL/GenBank/DDBJ databases">
        <authorList>
            <person name="Varghese N."/>
            <person name="Submissions S."/>
        </authorList>
    </citation>
    <scope>NUCLEOTIDE SEQUENCE [LARGE SCALE GENOMIC DNA]</scope>
    <source>
        <strain evidence="3 4">DSM 27040</strain>
    </source>
</reference>
<feature type="transmembrane region" description="Helical" evidence="1">
    <location>
        <begin position="6"/>
        <end position="25"/>
    </location>
</feature>
<feature type="transmembrane region" description="Helical" evidence="1">
    <location>
        <begin position="37"/>
        <end position="56"/>
    </location>
</feature>
<dbReference type="InterPro" id="IPR051158">
    <property type="entry name" value="Metallophosphoesterase_sf"/>
</dbReference>
<evidence type="ECO:0000259" key="2">
    <source>
        <dbReference type="Pfam" id="PF00149"/>
    </source>
</evidence>
<dbReference type="RefSeq" id="WP_142534301.1">
    <property type="nucleotide sequence ID" value="NZ_FXTB01000009.1"/>
</dbReference>
<dbReference type="PANTHER" id="PTHR31302:SF0">
    <property type="entry name" value="TRANSMEMBRANE PROTEIN WITH METALLOPHOSPHOESTERASE DOMAIN"/>
    <property type="match status" value="1"/>
</dbReference>
<dbReference type="InterPro" id="IPR029052">
    <property type="entry name" value="Metallo-depent_PP-like"/>
</dbReference>
<name>A0A521EL13_SACCC</name>
<evidence type="ECO:0000313" key="4">
    <source>
        <dbReference type="Proteomes" id="UP000319040"/>
    </source>
</evidence>
<dbReference type="Gene3D" id="3.60.21.10">
    <property type="match status" value="1"/>
</dbReference>
<organism evidence="3 4">
    <name type="scientific">Saccharicrinis carchari</name>
    <dbReference type="NCBI Taxonomy" id="1168039"/>
    <lineage>
        <taxon>Bacteria</taxon>
        <taxon>Pseudomonadati</taxon>
        <taxon>Bacteroidota</taxon>
        <taxon>Bacteroidia</taxon>
        <taxon>Marinilabiliales</taxon>
        <taxon>Marinilabiliaceae</taxon>
        <taxon>Saccharicrinis</taxon>
    </lineage>
</organism>
<keyword evidence="1" id="KW-0472">Membrane</keyword>
<dbReference type="GO" id="GO:0016787">
    <property type="term" value="F:hydrolase activity"/>
    <property type="evidence" value="ECO:0007669"/>
    <property type="project" value="InterPro"/>
</dbReference>
<accession>A0A521EL13</accession>
<dbReference type="Proteomes" id="UP000319040">
    <property type="component" value="Unassembled WGS sequence"/>
</dbReference>
<keyword evidence="1" id="KW-1133">Transmembrane helix</keyword>
<dbReference type="Pfam" id="PF00149">
    <property type="entry name" value="Metallophos"/>
    <property type="match status" value="1"/>
</dbReference>
<feature type="domain" description="Calcineurin-like phosphoesterase" evidence="2">
    <location>
        <begin position="162"/>
        <end position="328"/>
    </location>
</feature>
<feature type="transmembrane region" description="Helical" evidence="1">
    <location>
        <begin position="116"/>
        <end position="137"/>
    </location>
</feature>
<evidence type="ECO:0000313" key="3">
    <source>
        <dbReference type="EMBL" id="SMO84603.1"/>
    </source>
</evidence>
<keyword evidence="4" id="KW-1185">Reference proteome</keyword>
<feature type="transmembrane region" description="Helical" evidence="1">
    <location>
        <begin position="76"/>
        <end position="95"/>
    </location>
</feature>
<proteinExistence type="predicted"/>
<dbReference type="PANTHER" id="PTHR31302">
    <property type="entry name" value="TRANSMEMBRANE PROTEIN WITH METALLOPHOSPHOESTERASE DOMAIN-RELATED"/>
    <property type="match status" value="1"/>
</dbReference>